<sequence>MTVWTIAGQLLRKTGTSAPLSVSFSRNPANKSEDIVSVRHPELLSASGLVDIGEVVRLYTTAVFLAVGIFQKDDFPPTDVLAVVKFATDIEKLAPSWPRSEFISIDHLSLRPELIEFVK</sequence>
<keyword evidence="2" id="KW-1185">Reference proteome</keyword>
<organism evidence="1 2">
    <name type="scientific">Haemaphysalis longicornis</name>
    <name type="common">Bush tick</name>
    <dbReference type="NCBI Taxonomy" id="44386"/>
    <lineage>
        <taxon>Eukaryota</taxon>
        <taxon>Metazoa</taxon>
        <taxon>Ecdysozoa</taxon>
        <taxon>Arthropoda</taxon>
        <taxon>Chelicerata</taxon>
        <taxon>Arachnida</taxon>
        <taxon>Acari</taxon>
        <taxon>Parasitiformes</taxon>
        <taxon>Ixodida</taxon>
        <taxon>Ixodoidea</taxon>
        <taxon>Ixodidae</taxon>
        <taxon>Haemaphysalinae</taxon>
        <taxon>Haemaphysalis</taxon>
    </lineage>
</organism>
<name>A0A9J6G6L0_HAELO</name>
<evidence type="ECO:0000313" key="1">
    <source>
        <dbReference type="EMBL" id="KAH9370084.1"/>
    </source>
</evidence>
<dbReference type="EMBL" id="JABSTR010000005">
    <property type="protein sequence ID" value="KAH9370084.1"/>
    <property type="molecule type" value="Genomic_DNA"/>
</dbReference>
<gene>
    <name evidence="1" type="ORF">HPB48_001961</name>
</gene>
<evidence type="ECO:0000313" key="2">
    <source>
        <dbReference type="Proteomes" id="UP000821853"/>
    </source>
</evidence>
<comment type="caution">
    <text evidence="1">The sequence shown here is derived from an EMBL/GenBank/DDBJ whole genome shotgun (WGS) entry which is preliminary data.</text>
</comment>
<proteinExistence type="predicted"/>
<dbReference type="AlphaFoldDB" id="A0A9J6G6L0"/>
<protein>
    <submittedName>
        <fullName evidence="1">Uncharacterized protein</fullName>
    </submittedName>
</protein>
<reference evidence="1 2" key="1">
    <citation type="journal article" date="2020" name="Cell">
        <title>Large-Scale Comparative Analyses of Tick Genomes Elucidate Their Genetic Diversity and Vector Capacities.</title>
        <authorList>
            <consortium name="Tick Genome and Microbiome Consortium (TIGMIC)"/>
            <person name="Jia N."/>
            <person name="Wang J."/>
            <person name="Shi W."/>
            <person name="Du L."/>
            <person name="Sun Y."/>
            <person name="Zhan W."/>
            <person name="Jiang J.F."/>
            <person name="Wang Q."/>
            <person name="Zhang B."/>
            <person name="Ji P."/>
            <person name="Bell-Sakyi L."/>
            <person name="Cui X.M."/>
            <person name="Yuan T.T."/>
            <person name="Jiang B.G."/>
            <person name="Yang W.F."/>
            <person name="Lam T.T."/>
            <person name="Chang Q.C."/>
            <person name="Ding S.J."/>
            <person name="Wang X.J."/>
            <person name="Zhu J.G."/>
            <person name="Ruan X.D."/>
            <person name="Zhao L."/>
            <person name="Wei J.T."/>
            <person name="Ye R.Z."/>
            <person name="Que T.C."/>
            <person name="Du C.H."/>
            <person name="Zhou Y.H."/>
            <person name="Cheng J.X."/>
            <person name="Dai P.F."/>
            <person name="Guo W.B."/>
            <person name="Han X.H."/>
            <person name="Huang E.J."/>
            <person name="Li L.F."/>
            <person name="Wei W."/>
            <person name="Gao Y.C."/>
            <person name="Liu J.Z."/>
            <person name="Shao H.Z."/>
            <person name="Wang X."/>
            <person name="Wang C.C."/>
            <person name="Yang T.C."/>
            <person name="Huo Q.B."/>
            <person name="Li W."/>
            <person name="Chen H.Y."/>
            <person name="Chen S.E."/>
            <person name="Zhou L.G."/>
            <person name="Ni X.B."/>
            <person name="Tian J.H."/>
            <person name="Sheng Y."/>
            <person name="Liu T."/>
            <person name="Pan Y.S."/>
            <person name="Xia L.Y."/>
            <person name="Li J."/>
            <person name="Zhao F."/>
            <person name="Cao W.C."/>
        </authorList>
    </citation>
    <scope>NUCLEOTIDE SEQUENCE [LARGE SCALE GENOMIC DNA]</scope>
    <source>
        <strain evidence="1">HaeL-2018</strain>
    </source>
</reference>
<dbReference type="Proteomes" id="UP000821853">
    <property type="component" value="Chromosome 3"/>
</dbReference>
<dbReference type="VEuPathDB" id="VectorBase:HLOH_049424"/>
<accession>A0A9J6G6L0</accession>